<dbReference type="EMBL" id="CALNXI010005214">
    <property type="protein sequence ID" value="CAH3197150.1"/>
    <property type="molecule type" value="Genomic_DNA"/>
</dbReference>
<evidence type="ECO:0000313" key="8">
    <source>
        <dbReference type="EMBL" id="CAH3197150.1"/>
    </source>
</evidence>
<dbReference type="SUPFAM" id="SSF46924">
    <property type="entry name" value="RNA polymerase subunit RPB10"/>
    <property type="match status" value="1"/>
</dbReference>
<protein>
    <recommendedName>
        <fullName evidence="1">DNA-directed RNA polymerases I, II, and III subunit RPABC5</fullName>
    </recommendedName>
</protein>
<gene>
    <name evidence="8" type="ORF">PEVE_00034441</name>
</gene>
<dbReference type="Pfam" id="PF01194">
    <property type="entry name" value="RNA_pol_N"/>
    <property type="match status" value="1"/>
</dbReference>
<keyword evidence="9" id="KW-1185">Reference proteome</keyword>
<feature type="transmembrane region" description="Helical" evidence="7">
    <location>
        <begin position="27"/>
        <end position="46"/>
    </location>
</feature>
<organism evidence="8 9">
    <name type="scientific">Porites evermanni</name>
    <dbReference type="NCBI Taxonomy" id="104178"/>
    <lineage>
        <taxon>Eukaryota</taxon>
        <taxon>Metazoa</taxon>
        <taxon>Cnidaria</taxon>
        <taxon>Anthozoa</taxon>
        <taxon>Hexacorallia</taxon>
        <taxon>Scleractinia</taxon>
        <taxon>Fungiina</taxon>
        <taxon>Poritidae</taxon>
        <taxon>Porites</taxon>
    </lineage>
</organism>
<dbReference type="Gene3D" id="1.10.10.60">
    <property type="entry name" value="Homeodomain-like"/>
    <property type="match status" value="1"/>
</dbReference>
<evidence type="ECO:0000256" key="2">
    <source>
        <dbReference type="ARBA" id="ARBA00022478"/>
    </source>
</evidence>
<keyword evidence="4" id="KW-0862">Zinc</keyword>
<dbReference type="InterPro" id="IPR023580">
    <property type="entry name" value="RNA_pol_su_RPB10"/>
</dbReference>
<dbReference type="InterPro" id="IPR020789">
    <property type="entry name" value="RNA_pol_suN_Zn-BS"/>
</dbReference>
<comment type="similarity">
    <text evidence="6">Belongs to the archaeal Rpo10/eukaryotic RPB10 RNA polymerase subunit family.</text>
</comment>
<dbReference type="PANTHER" id="PTHR23431">
    <property type="entry name" value="DNA-DIRECTED RNA POLYMERASES I, II, AND III SUBUNIT RPABC5 FAMILY MEMBER"/>
    <property type="match status" value="1"/>
</dbReference>
<keyword evidence="3" id="KW-0479">Metal-binding</keyword>
<evidence type="ECO:0000256" key="3">
    <source>
        <dbReference type="ARBA" id="ARBA00022723"/>
    </source>
</evidence>
<dbReference type="Proteomes" id="UP001159427">
    <property type="component" value="Unassembled WGS sequence"/>
</dbReference>
<keyword evidence="7" id="KW-1133">Transmembrane helix</keyword>
<sequence>MLDFSGYRLYRKRLETSALQDKQNERWKTSMIFVLLLIMIIPIRCFTCGKVIGNKWEAYLGFLQAEYTEGDALDALGLKRYCCRRMLLSHVDLIEKLLNYAPLEK</sequence>
<keyword evidence="7" id="KW-0472">Membrane</keyword>
<dbReference type="PROSITE" id="PS01112">
    <property type="entry name" value="RNA_POL_N_8KD"/>
    <property type="match status" value="1"/>
</dbReference>
<evidence type="ECO:0000313" key="9">
    <source>
        <dbReference type="Proteomes" id="UP001159427"/>
    </source>
</evidence>
<evidence type="ECO:0000256" key="5">
    <source>
        <dbReference type="ARBA" id="ARBA00023163"/>
    </source>
</evidence>
<dbReference type="InterPro" id="IPR000268">
    <property type="entry name" value="RPABC5/Rpb10"/>
</dbReference>
<name>A0ABN8T1F9_9CNID</name>
<comment type="caution">
    <text evidence="8">The sequence shown here is derived from an EMBL/GenBank/DDBJ whole genome shotgun (WGS) entry which is preliminary data.</text>
</comment>
<evidence type="ECO:0000256" key="6">
    <source>
        <dbReference type="ARBA" id="ARBA00025720"/>
    </source>
</evidence>
<evidence type="ECO:0000256" key="7">
    <source>
        <dbReference type="SAM" id="Phobius"/>
    </source>
</evidence>
<evidence type="ECO:0000256" key="4">
    <source>
        <dbReference type="ARBA" id="ARBA00022833"/>
    </source>
</evidence>
<keyword evidence="5" id="KW-0804">Transcription</keyword>
<keyword evidence="7" id="KW-0812">Transmembrane</keyword>
<reference evidence="8 9" key="1">
    <citation type="submission" date="2022-05" db="EMBL/GenBank/DDBJ databases">
        <authorList>
            <consortium name="Genoscope - CEA"/>
            <person name="William W."/>
        </authorList>
    </citation>
    <scope>NUCLEOTIDE SEQUENCE [LARGE SCALE GENOMIC DNA]</scope>
</reference>
<dbReference type="NCBIfam" id="NF003089">
    <property type="entry name" value="PRK04016.1"/>
    <property type="match status" value="1"/>
</dbReference>
<keyword evidence="2" id="KW-0240">DNA-directed RNA polymerase</keyword>
<evidence type="ECO:0000256" key="1">
    <source>
        <dbReference type="ARBA" id="ARBA00020813"/>
    </source>
</evidence>
<dbReference type="PANTHER" id="PTHR23431:SF3">
    <property type="entry name" value="DNA-DIRECTED RNA POLYMERASES I, II, AND III SUBUNIT RPABC5"/>
    <property type="match status" value="1"/>
</dbReference>
<proteinExistence type="inferred from homology"/>
<dbReference type="HAMAP" id="MF_00250">
    <property type="entry name" value="RNApol_arch_Rpo10"/>
    <property type="match status" value="1"/>
</dbReference>
<accession>A0ABN8T1F9</accession>